<evidence type="ECO:0008006" key="3">
    <source>
        <dbReference type="Google" id="ProtNLM"/>
    </source>
</evidence>
<organism evidence="1 2">
    <name type="scientific">Acacia crassicarpa</name>
    <name type="common">northern wattle</name>
    <dbReference type="NCBI Taxonomy" id="499986"/>
    <lineage>
        <taxon>Eukaryota</taxon>
        <taxon>Viridiplantae</taxon>
        <taxon>Streptophyta</taxon>
        <taxon>Embryophyta</taxon>
        <taxon>Tracheophyta</taxon>
        <taxon>Spermatophyta</taxon>
        <taxon>Magnoliopsida</taxon>
        <taxon>eudicotyledons</taxon>
        <taxon>Gunneridae</taxon>
        <taxon>Pentapetalae</taxon>
        <taxon>rosids</taxon>
        <taxon>fabids</taxon>
        <taxon>Fabales</taxon>
        <taxon>Fabaceae</taxon>
        <taxon>Caesalpinioideae</taxon>
        <taxon>mimosoid clade</taxon>
        <taxon>Acacieae</taxon>
        <taxon>Acacia</taxon>
    </lineage>
</organism>
<evidence type="ECO:0000313" key="1">
    <source>
        <dbReference type="EMBL" id="KAK4274604.1"/>
    </source>
</evidence>
<dbReference type="PANTHER" id="PTHR36000">
    <property type="entry name" value="DEFECTIVE 1273 PROTEIN, PUTATIVE-RELATED"/>
    <property type="match status" value="1"/>
</dbReference>
<comment type="caution">
    <text evidence="1">The sequence shown here is derived from an EMBL/GenBank/DDBJ whole genome shotgun (WGS) entry which is preliminary data.</text>
</comment>
<dbReference type="Proteomes" id="UP001293593">
    <property type="component" value="Unassembled WGS sequence"/>
</dbReference>
<proteinExistence type="predicted"/>
<evidence type="ECO:0000313" key="2">
    <source>
        <dbReference type="Proteomes" id="UP001293593"/>
    </source>
</evidence>
<sequence>MALLPSLPISSTPKFHIKLFLGQPCHLPRCSAIQLPQQTRHARTCLMKISMADHNEPDEIRVQIGNMKEKLREILPISVREFPWSKAEHKLVDRLISLAREALKWALVLYFVLGSISDIVYTLSINRELVIPIGLLIGCLTADFLKETLQELFHISEDKGLNQQFLGVYCFFVFVKIISACFGIQSRVFLLHVANGGLMQALWYWKSSREKAKNWEEGSFSSSAL</sequence>
<name>A0AAE1JV01_9FABA</name>
<reference evidence="1" key="1">
    <citation type="submission" date="2023-10" db="EMBL/GenBank/DDBJ databases">
        <title>Chromosome-level genome of the transformable northern wattle, Acacia crassicarpa.</title>
        <authorList>
            <person name="Massaro I."/>
            <person name="Sinha N.R."/>
            <person name="Poethig S."/>
            <person name="Leichty A.R."/>
        </authorList>
    </citation>
    <scope>NUCLEOTIDE SEQUENCE</scope>
    <source>
        <strain evidence="1">Acra3RX</strain>
        <tissue evidence="1">Leaf</tissue>
    </source>
</reference>
<dbReference type="PANTHER" id="PTHR36000:SF3">
    <property type="entry name" value="EMBRYO DEFECTIVE 1273"/>
    <property type="match status" value="1"/>
</dbReference>
<keyword evidence="2" id="KW-1185">Reference proteome</keyword>
<accession>A0AAE1JV01</accession>
<dbReference type="AlphaFoldDB" id="A0AAE1JV01"/>
<dbReference type="EMBL" id="JAWXYG010000004">
    <property type="protein sequence ID" value="KAK4274604.1"/>
    <property type="molecule type" value="Genomic_DNA"/>
</dbReference>
<protein>
    <recommendedName>
        <fullName evidence="3">Embryo defective 1273</fullName>
    </recommendedName>
</protein>
<gene>
    <name evidence="1" type="ORF">QN277_017799</name>
</gene>